<gene>
    <name evidence="1" type="ORF">ELI19_07795</name>
</gene>
<proteinExistence type="predicted"/>
<name>A0ABD7PQ58_RHILE</name>
<dbReference type="EMBL" id="SIPS01000001">
    <property type="protein sequence ID" value="TAW29403.1"/>
    <property type="molecule type" value="Genomic_DNA"/>
</dbReference>
<evidence type="ECO:0008006" key="3">
    <source>
        <dbReference type="Google" id="ProtNLM"/>
    </source>
</evidence>
<comment type="caution">
    <text evidence="1">The sequence shown here is derived from an EMBL/GenBank/DDBJ whole genome shotgun (WGS) entry which is preliminary data.</text>
</comment>
<sequence length="234" mass="27135">MKYALSPEEQAGFDVIYEMVPSDMHRTFSMKSTTSCRLAARYPGRATILYFESLFEFECAQYFWSRPDVVDLKTQQLVLYTDEFGTHEHYFDLMVTFITGEVVFFSCRPKDRDSSGELARTLQFIRNQTLRFHADRCEMLTEEDITEADIYRAREILRSRKFRNSANCARLLDIFKVIGKPVKVFQLLEAFGREGAAWNAMWNLIGDGLIEHLAPDDSSVLTHTSWIGLVEYDA</sequence>
<organism evidence="1 2">
    <name type="scientific">Rhizobium leguminosarum</name>
    <dbReference type="NCBI Taxonomy" id="384"/>
    <lineage>
        <taxon>Bacteria</taxon>
        <taxon>Pseudomonadati</taxon>
        <taxon>Pseudomonadota</taxon>
        <taxon>Alphaproteobacteria</taxon>
        <taxon>Hyphomicrobiales</taxon>
        <taxon>Rhizobiaceae</taxon>
        <taxon>Rhizobium/Agrobacterium group</taxon>
        <taxon>Rhizobium</taxon>
    </lineage>
</organism>
<accession>A0ABD7PQ58</accession>
<dbReference type="Proteomes" id="UP000292036">
    <property type="component" value="Unassembled WGS sequence"/>
</dbReference>
<dbReference type="RefSeq" id="WP_130705370.1">
    <property type="nucleotide sequence ID" value="NZ_JBGEWZ010000029.1"/>
</dbReference>
<evidence type="ECO:0000313" key="1">
    <source>
        <dbReference type="EMBL" id="TAW29403.1"/>
    </source>
</evidence>
<reference evidence="1 2" key="1">
    <citation type="submission" date="2019-02" db="EMBL/GenBank/DDBJ databases">
        <title>The genomic architecture of introgression among sibling species of bacteria.</title>
        <authorList>
            <person name="Cavassim M.I.A."/>
            <person name="Moeskjaer S."/>
            <person name="Moslemi C."/>
            <person name="Fields B."/>
            <person name="Bachmann A."/>
            <person name="Vilhjalmsson B."/>
            <person name="Schierup M.H."/>
            <person name="Young J.P.W."/>
            <person name="Andersen S.U."/>
        </authorList>
    </citation>
    <scope>NUCLEOTIDE SEQUENCE [LARGE SCALE GENOMIC DNA]</scope>
    <source>
        <strain evidence="1 2">SM151B</strain>
    </source>
</reference>
<evidence type="ECO:0000313" key="2">
    <source>
        <dbReference type="Proteomes" id="UP000292036"/>
    </source>
</evidence>
<protein>
    <recommendedName>
        <fullName evidence="3">TnsA endonuclease N-terminal domain-containing protein</fullName>
    </recommendedName>
</protein>
<dbReference type="AlphaFoldDB" id="A0ABD7PQ58"/>